<sequence>MNDLTRLYEFEWKYQSNITRKDDKDPADQREALFAEITVHYSTERHAPSETTVSGAHAQQQPSLKPNASQLQKKDRTKLDTL</sequence>
<dbReference type="EMBL" id="JAACXV010007752">
    <property type="protein sequence ID" value="KAF7276280.1"/>
    <property type="molecule type" value="Genomic_DNA"/>
</dbReference>
<protein>
    <submittedName>
        <fullName evidence="2">Uncharacterized protein</fullName>
    </submittedName>
</protein>
<dbReference type="Proteomes" id="UP000625711">
    <property type="component" value="Unassembled WGS sequence"/>
</dbReference>
<evidence type="ECO:0000256" key="1">
    <source>
        <dbReference type="SAM" id="MobiDB-lite"/>
    </source>
</evidence>
<accession>A0A834IDX0</accession>
<gene>
    <name evidence="2" type="ORF">GWI33_010708</name>
</gene>
<reference evidence="2" key="1">
    <citation type="submission" date="2020-08" db="EMBL/GenBank/DDBJ databases">
        <title>Genome sequencing and assembly of the red palm weevil Rhynchophorus ferrugineus.</title>
        <authorList>
            <person name="Dias G.B."/>
            <person name="Bergman C.M."/>
            <person name="Manee M."/>
        </authorList>
    </citation>
    <scope>NUCLEOTIDE SEQUENCE</scope>
    <source>
        <strain evidence="2">AA-2017</strain>
        <tissue evidence="2">Whole larva</tissue>
    </source>
</reference>
<comment type="caution">
    <text evidence="2">The sequence shown here is derived from an EMBL/GenBank/DDBJ whole genome shotgun (WGS) entry which is preliminary data.</text>
</comment>
<feature type="region of interest" description="Disordered" evidence="1">
    <location>
        <begin position="45"/>
        <end position="82"/>
    </location>
</feature>
<organism evidence="2 3">
    <name type="scientific">Rhynchophorus ferrugineus</name>
    <name type="common">Red palm weevil</name>
    <name type="synonym">Curculio ferrugineus</name>
    <dbReference type="NCBI Taxonomy" id="354439"/>
    <lineage>
        <taxon>Eukaryota</taxon>
        <taxon>Metazoa</taxon>
        <taxon>Ecdysozoa</taxon>
        <taxon>Arthropoda</taxon>
        <taxon>Hexapoda</taxon>
        <taxon>Insecta</taxon>
        <taxon>Pterygota</taxon>
        <taxon>Neoptera</taxon>
        <taxon>Endopterygota</taxon>
        <taxon>Coleoptera</taxon>
        <taxon>Polyphaga</taxon>
        <taxon>Cucujiformia</taxon>
        <taxon>Curculionidae</taxon>
        <taxon>Dryophthorinae</taxon>
        <taxon>Rhynchophorus</taxon>
    </lineage>
</organism>
<evidence type="ECO:0000313" key="2">
    <source>
        <dbReference type="EMBL" id="KAF7276280.1"/>
    </source>
</evidence>
<feature type="compositionally biased region" description="Basic and acidic residues" evidence="1">
    <location>
        <begin position="72"/>
        <end position="82"/>
    </location>
</feature>
<dbReference type="AlphaFoldDB" id="A0A834IDX0"/>
<feature type="compositionally biased region" description="Polar residues" evidence="1">
    <location>
        <begin position="49"/>
        <end position="71"/>
    </location>
</feature>
<evidence type="ECO:0000313" key="3">
    <source>
        <dbReference type="Proteomes" id="UP000625711"/>
    </source>
</evidence>
<keyword evidence="3" id="KW-1185">Reference proteome</keyword>
<name>A0A834IDX0_RHYFE</name>
<proteinExistence type="predicted"/>